<keyword evidence="3" id="KW-1185">Reference proteome</keyword>
<proteinExistence type="predicted"/>
<dbReference type="EMBL" id="BPLQ01003042">
    <property type="protein sequence ID" value="GIX97481.1"/>
    <property type="molecule type" value="Genomic_DNA"/>
</dbReference>
<sequence length="86" mass="9918">MRSCNGYLLNQPSERVQHGPLKLPTSRTGHEFQQTCTTHLLRTLSPKLLCLHKSNFLATFAKNTPWGICAPQRGWWEGGVPRRFWK</sequence>
<comment type="caution">
    <text evidence="2">The sequence shown here is derived from an EMBL/GenBank/DDBJ whole genome shotgun (WGS) entry which is preliminary data.</text>
</comment>
<gene>
    <name evidence="2" type="ORF">CDAR_296461</name>
</gene>
<evidence type="ECO:0000313" key="2">
    <source>
        <dbReference type="EMBL" id="GIX97481.1"/>
    </source>
</evidence>
<evidence type="ECO:0000313" key="3">
    <source>
        <dbReference type="Proteomes" id="UP001054837"/>
    </source>
</evidence>
<dbReference type="AlphaFoldDB" id="A0AAV4PNW7"/>
<organism evidence="2 3">
    <name type="scientific">Caerostris darwini</name>
    <dbReference type="NCBI Taxonomy" id="1538125"/>
    <lineage>
        <taxon>Eukaryota</taxon>
        <taxon>Metazoa</taxon>
        <taxon>Ecdysozoa</taxon>
        <taxon>Arthropoda</taxon>
        <taxon>Chelicerata</taxon>
        <taxon>Arachnida</taxon>
        <taxon>Araneae</taxon>
        <taxon>Araneomorphae</taxon>
        <taxon>Entelegynae</taxon>
        <taxon>Araneoidea</taxon>
        <taxon>Araneidae</taxon>
        <taxon>Caerostris</taxon>
    </lineage>
</organism>
<reference evidence="2 3" key="1">
    <citation type="submission" date="2021-06" db="EMBL/GenBank/DDBJ databases">
        <title>Caerostris darwini draft genome.</title>
        <authorList>
            <person name="Kono N."/>
            <person name="Arakawa K."/>
        </authorList>
    </citation>
    <scope>NUCLEOTIDE SEQUENCE [LARGE SCALE GENOMIC DNA]</scope>
</reference>
<name>A0AAV4PNW7_9ARAC</name>
<protein>
    <submittedName>
        <fullName evidence="2">Uncharacterized protein</fullName>
    </submittedName>
</protein>
<accession>A0AAV4PNW7</accession>
<evidence type="ECO:0000256" key="1">
    <source>
        <dbReference type="SAM" id="MobiDB-lite"/>
    </source>
</evidence>
<feature type="region of interest" description="Disordered" evidence="1">
    <location>
        <begin position="1"/>
        <end position="24"/>
    </location>
</feature>
<dbReference type="Proteomes" id="UP001054837">
    <property type="component" value="Unassembled WGS sequence"/>
</dbReference>